<keyword evidence="1" id="KW-0479">Metal-binding</keyword>
<dbReference type="InterPro" id="IPR005000">
    <property type="entry name" value="Aldolase/citrate-lyase_domain"/>
</dbReference>
<evidence type="ECO:0000313" key="5">
    <source>
        <dbReference type="EMBL" id="USP73877.1"/>
    </source>
</evidence>
<organism evidence="5 6">
    <name type="scientific">Curvularia clavata</name>
    <dbReference type="NCBI Taxonomy" id="95742"/>
    <lineage>
        <taxon>Eukaryota</taxon>
        <taxon>Fungi</taxon>
        <taxon>Dikarya</taxon>
        <taxon>Ascomycota</taxon>
        <taxon>Pezizomycotina</taxon>
        <taxon>Dothideomycetes</taxon>
        <taxon>Pleosporomycetidae</taxon>
        <taxon>Pleosporales</taxon>
        <taxon>Pleosporineae</taxon>
        <taxon>Pleosporaceae</taxon>
        <taxon>Curvularia</taxon>
    </lineage>
</organism>
<keyword evidence="2" id="KW-0456">Lyase</keyword>
<dbReference type="PANTHER" id="PTHR30502">
    <property type="entry name" value="2-KETO-3-DEOXY-L-RHAMNONATE ALDOLASE"/>
    <property type="match status" value="1"/>
</dbReference>
<dbReference type="Pfam" id="PF03328">
    <property type="entry name" value="HpcH_HpaI"/>
    <property type="match status" value="1"/>
</dbReference>
<dbReference type="OrthoDB" id="2326446at2759"/>
<dbReference type="EMBL" id="CP089274">
    <property type="protein sequence ID" value="USP73877.1"/>
    <property type="molecule type" value="Genomic_DNA"/>
</dbReference>
<sequence length="327" mass="35388">MSTFTPFSEQPSLHANAPYRAASLTQPANLRQALKDAQADASKSLIGIAHGIPSTFVTKLIASTKPDFIWLDVEHAMFDRLTLHDCIHAAQHHSEGKSMVLCRVPKHDEISLTTALDAGCAGIIIPHVESAQEVRDFMKQMYFGGGKGNRSFSPWNFTPGLAQSLYPNDPYNVATANNHVCLIPQIESLKGIENVEEIAAVEGISGLMFGPGDFMIDAGMDIGSFLNGNPDPKFLEYMGRFSAAAAKNDVPIFGGVLSLDQLPMAIETGSRAIVVQFDVWGLTRLMADSLEAGWKCAKSYEGNPRPNLPSLVNGQGRKEEENGVNGK</sequence>
<evidence type="ECO:0000259" key="4">
    <source>
        <dbReference type="Pfam" id="PF03328"/>
    </source>
</evidence>
<evidence type="ECO:0000256" key="2">
    <source>
        <dbReference type="ARBA" id="ARBA00023239"/>
    </source>
</evidence>
<accession>A0A9Q8Z197</accession>
<evidence type="ECO:0000256" key="1">
    <source>
        <dbReference type="ARBA" id="ARBA00022723"/>
    </source>
</evidence>
<dbReference type="InterPro" id="IPR040442">
    <property type="entry name" value="Pyrv_kinase-like_dom_sf"/>
</dbReference>
<dbReference type="GO" id="GO:0046872">
    <property type="term" value="F:metal ion binding"/>
    <property type="evidence" value="ECO:0007669"/>
    <property type="project" value="UniProtKB-KW"/>
</dbReference>
<keyword evidence="6" id="KW-1185">Reference proteome</keyword>
<dbReference type="SUPFAM" id="SSF51621">
    <property type="entry name" value="Phosphoenolpyruvate/pyruvate domain"/>
    <property type="match status" value="1"/>
</dbReference>
<dbReference type="VEuPathDB" id="FungiDB:yc1106_01151"/>
<feature type="domain" description="HpcH/HpaI aldolase/citrate lyase" evidence="4">
    <location>
        <begin position="61"/>
        <end position="258"/>
    </location>
</feature>
<dbReference type="AlphaFoldDB" id="A0A9Q8Z197"/>
<dbReference type="Proteomes" id="UP001056012">
    <property type="component" value="Chromosome 1"/>
</dbReference>
<dbReference type="PANTHER" id="PTHR30502:SF8">
    <property type="entry name" value="SYNTHASE, PUTATIVE-RELATED"/>
    <property type="match status" value="1"/>
</dbReference>
<protein>
    <recommendedName>
        <fullName evidence="4">HpcH/HpaI aldolase/citrate lyase domain-containing protein</fullName>
    </recommendedName>
</protein>
<proteinExistence type="predicted"/>
<dbReference type="InterPro" id="IPR015813">
    <property type="entry name" value="Pyrv/PenolPyrv_kinase-like_dom"/>
</dbReference>
<evidence type="ECO:0000256" key="3">
    <source>
        <dbReference type="SAM" id="MobiDB-lite"/>
    </source>
</evidence>
<feature type="region of interest" description="Disordered" evidence="3">
    <location>
        <begin position="301"/>
        <end position="327"/>
    </location>
</feature>
<gene>
    <name evidence="5" type="ORF">yc1106_01151</name>
</gene>
<dbReference type="GO" id="GO:0005737">
    <property type="term" value="C:cytoplasm"/>
    <property type="evidence" value="ECO:0007669"/>
    <property type="project" value="TreeGrafter"/>
</dbReference>
<name>A0A9Q8Z197_CURCL</name>
<dbReference type="GO" id="GO:0016832">
    <property type="term" value="F:aldehyde-lyase activity"/>
    <property type="evidence" value="ECO:0007669"/>
    <property type="project" value="TreeGrafter"/>
</dbReference>
<dbReference type="InterPro" id="IPR050251">
    <property type="entry name" value="HpcH-HpaI_aldolase"/>
</dbReference>
<evidence type="ECO:0000313" key="6">
    <source>
        <dbReference type="Proteomes" id="UP001056012"/>
    </source>
</evidence>
<dbReference type="Gene3D" id="3.20.20.60">
    <property type="entry name" value="Phosphoenolpyruvate-binding domains"/>
    <property type="match status" value="1"/>
</dbReference>
<reference evidence="5" key="1">
    <citation type="submission" date="2021-12" db="EMBL/GenBank/DDBJ databases">
        <title>Curvularia clavata genome.</title>
        <authorList>
            <person name="Cao Y."/>
        </authorList>
    </citation>
    <scope>NUCLEOTIDE SEQUENCE</scope>
    <source>
        <strain evidence="5">Yc1106</strain>
    </source>
</reference>